<keyword evidence="2" id="KW-0732">Signal</keyword>
<evidence type="ECO:0000313" key="3">
    <source>
        <dbReference type="EMBL" id="AIF68116.1"/>
    </source>
</evidence>
<dbReference type="Gene3D" id="3.10.450.560">
    <property type="match status" value="1"/>
</dbReference>
<dbReference type="EMBL" id="CP008876">
    <property type="protein sequence ID" value="AIF68116.1"/>
    <property type="molecule type" value="Genomic_DNA"/>
</dbReference>
<dbReference type="OrthoDB" id="2971520at2"/>
<accession>A0AAX2EEY1</accession>
<evidence type="ECO:0000313" key="6">
    <source>
        <dbReference type="Proteomes" id="UP000199735"/>
    </source>
</evidence>
<feature type="chain" id="PRO_5039208609" description="DUF4467 domain-containing protein" evidence="2">
    <location>
        <begin position="20"/>
        <end position="108"/>
    </location>
</feature>
<dbReference type="PROSITE" id="PS51257">
    <property type="entry name" value="PROKAR_LIPOPROTEIN"/>
    <property type="match status" value="1"/>
</dbReference>
<organism evidence="3 5">
    <name type="scientific">Terribacillus saccharophilus</name>
    <dbReference type="NCBI Taxonomy" id="361277"/>
    <lineage>
        <taxon>Bacteria</taxon>
        <taxon>Bacillati</taxon>
        <taxon>Bacillota</taxon>
        <taxon>Bacilli</taxon>
        <taxon>Bacillales</taxon>
        <taxon>Bacillaceae</taxon>
        <taxon>Terribacillus</taxon>
    </lineage>
</organism>
<reference evidence="4 6" key="2">
    <citation type="submission" date="2016-10" db="EMBL/GenBank/DDBJ databases">
        <authorList>
            <person name="Varghese N."/>
            <person name="Submissions S."/>
        </authorList>
    </citation>
    <scope>NUCLEOTIDE SEQUENCE [LARGE SCALE GENOMIC DNA]</scope>
    <source>
        <strain evidence="4 6">DSM 21619</strain>
    </source>
</reference>
<dbReference type="RefSeq" id="WP_038564682.1">
    <property type="nucleotide sequence ID" value="NZ_CP008876.1"/>
</dbReference>
<evidence type="ECO:0000256" key="2">
    <source>
        <dbReference type="SAM" id="SignalP"/>
    </source>
</evidence>
<protein>
    <recommendedName>
        <fullName evidence="7">DUF4467 domain-containing protein</fullName>
    </recommendedName>
</protein>
<name>A0A075LPU3_9BACI</name>
<evidence type="ECO:0000313" key="4">
    <source>
        <dbReference type="EMBL" id="SEN21342.1"/>
    </source>
</evidence>
<feature type="region of interest" description="Disordered" evidence="1">
    <location>
        <begin position="81"/>
        <end position="108"/>
    </location>
</feature>
<dbReference type="KEGG" id="tap:GZ22_16725"/>
<dbReference type="Proteomes" id="UP000199735">
    <property type="component" value="Unassembled WGS sequence"/>
</dbReference>
<dbReference type="AlphaFoldDB" id="A0A075LPU3"/>
<dbReference type="GeneID" id="34223097"/>
<feature type="compositionally biased region" description="Basic and acidic residues" evidence="1">
    <location>
        <begin position="85"/>
        <end position="108"/>
    </location>
</feature>
<evidence type="ECO:0000256" key="1">
    <source>
        <dbReference type="SAM" id="MobiDB-lite"/>
    </source>
</evidence>
<dbReference type="EMBL" id="FOCD01000002">
    <property type="protein sequence ID" value="SEN21342.1"/>
    <property type="molecule type" value="Genomic_DNA"/>
</dbReference>
<evidence type="ECO:0000313" key="5">
    <source>
        <dbReference type="Proteomes" id="UP000027980"/>
    </source>
</evidence>
<dbReference type="Proteomes" id="UP000027980">
    <property type="component" value="Chromosome"/>
</dbReference>
<reference evidence="3 5" key="1">
    <citation type="submission" date="2014-07" db="EMBL/GenBank/DDBJ databases">
        <title>Complete genome sequence of a moderately halophilic bacterium Terribacillus aidingensis MP602, isolated from Cryptomeria fortunei in Tianmu mountain in China.</title>
        <authorList>
            <person name="Wang Y."/>
            <person name="Lu P."/>
            <person name="Zhang L."/>
        </authorList>
    </citation>
    <scope>NUCLEOTIDE SEQUENCE [LARGE SCALE GENOMIC DNA]</scope>
    <source>
        <strain evidence="3 5">MP602</strain>
    </source>
</reference>
<gene>
    <name evidence="3" type="ORF">GZ22_16725</name>
    <name evidence="4" type="ORF">SAMN04489762_1709</name>
</gene>
<proteinExistence type="predicted"/>
<sequence length="108" mass="12434">MKKLFLAFPLLLVFLTACGSQYDPEIEQVIELENEHLADLGDDVDLTRDTSDLYVYADGGYVEIRYDNAAGEEQQAVYEETGTDTYERHDGMPEEAENLTREYEEENR</sequence>
<feature type="signal peptide" evidence="2">
    <location>
        <begin position="1"/>
        <end position="19"/>
    </location>
</feature>
<accession>A0A075LPU3</accession>
<dbReference type="HOGENOM" id="CLU_2195643_0_0_9"/>
<evidence type="ECO:0008006" key="7">
    <source>
        <dbReference type="Google" id="ProtNLM"/>
    </source>
</evidence>